<keyword evidence="2" id="KW-1185">Reference proteome</keyword>
<accession>A0ABN0ABV7</accession>
<comment type="caution">
    <text evidence="1">The sequence shown here is derived from an EMBL/GenBank/DDBJ whole genome shotgun (WGS) entry which is preliminary data.</text>
</comment>
<name>A0ABN0ABV7_CORAM</name>
<gene>
    <name evidence="1" type="ORF">HMPREF0281_02307</name>
</gene>
<evidence type="ECO:0000313" key="1">
    <source>
        <dbReference type="EMBL" id="EFG80215.1"/>
    </source>
</evidence>
<sequence>MVSLGIQSQEYRRIKCRLQENIDQACPREWGRALGNWARSVVDKGRLDS</sequence>
<dbReference type="Proteomes" id="UP000006015">
    <property type="component" value="Unassembled WGS sequence"/>
</dbReference>
<organism evidence="1 2">
    <name type="scientific">Corynebacterium ammoniagenes DSM 20306</name>
    <dbReference type="NCBI Taxonomy" id="649754"/>
    <lineage>
        <taxon>Bacteria</taxon>
        <taxon>Bacillati</taxon>
        <taxon>Actinomycetota</taxon>
        <taxon>Actinomycetes</taxon>
        <taxon>Mycobacteriales</taxon>
        <taxon>Corynebacteriaceae</taxon>
        <taxon>Corynebacterium</taxon>
    </lineage>
</organism>
<reference evidence="1 2" key="1">
    <citation type="submission" date="2010-04" db="EMBL/GenBank/DDBJ databases">
        <authorList>
            <person name="Weinstock G."/>
            <person name="Sodergren E."/>
            <person name="Clifton S."/>
            <person name="Fulton L."/>
            <person name="Fulton B."/>
            <person name="Courtney L."/>
            <person name="Fronick C."/>
            <person name="Harrison M."/>
            <person name="Strong C."/>
            <person name="Farmer C."/>
            <person name="Delahaunty K."/>
            <person name="Markovic C."/>
            <person name="Hall O."/>
            <person name="Minx P."/>
            <person name="Tomlinson C."/>
            <person name="Mitreva M."/>
            <person name="Hou S."/>
            <person name="Wollam A."/>
            <person name="Pepin K.H."/>
            <person name="Johnson M."/>
            <person name="Bhonagiri V."/>
            <person name="Zhang X."/>
            <person name="Suruliraj S."/>
            <person name="Warren W."/>
            <person name="Chinwalla A."/>
            <person name="Mardis E.R."/>
            <person name="Wilson R.K."/>
        </authorList>
    </citation>
    <scope>NUCLEOTIDE SEQUENCE [LARGE SCALE GENOMIC DNA]</scope>
    <source>
        <strain evidence="1 2">DSM 20306</strain>
    </source>
</reference>
<evidence type="ECO:0000313" key="2">
    <source>
        <dbReference type="Proteomes" id="UP000006015"/>
    </source>
</evidence>
<protein>
    <submittedName>
        <fullName evidence="1">Uncharacterized protein</fullName>
    </submittedName>
</protein>
<proteinExistence type="predicted"/>
<dbReference type="EMBL" id="ADNS01000031">
    <property type="protein sequence ID" value="EFG80215.1"/>
    <property type="molecule type" value="Genomic_DNA"/>
</dbReference>